<dbReference type="ESTHER" id="9pezi-w3wl11">
    <property type="family name" value="Fungal_carboxylesterase_lipase"/>
</dbReference>
<feature type="chain" id="PRO_5005150156" description="Carboxylic ester hydrolase" evidence="3">
    <location>
        <begin position="23"/>
        <end position="603"/>
    </location>
</feature>
<feature type="domain" description="Carboxylesterase type B" evidence="4">
    <location>
        <begin position="274"/>
        <end position="592"/>
    </location>
</feature>
<dbReference type="Gene3D" id="3.40.50.1820">
    <property type="entry name" value="alpha/beta hydrolase"/>
    <property type="match status" value="1"/>
</dbReference>
<evidence type="ECO:0000256" key="1">
    <source>
        <dbReference type="ARBA" id="ARBA00005964"/>
    </source>
</evidence>
<accession>W3WL11</accession>
<keyword evidence="3" id="KW-0732">Signal</keyword>
<dbReference type="OrthoDB" id="408631at2759"/>
<proteinExistence type="inferred from homology"/>
<dbReference type="HOGENOM" id="CLU_006586_10_7_1"/>
<dbReference type="Pfam" id="PF00135">
    <property type="entry name" value="COesterase"/>
    <property type="match status" value="2"/>
</dbReference>
<sequence>MHISMLLSLIFTIATFLPCVNGQQKTVFAGNYVYRGVVNETAKIISFYGIPYAHPPIGDLRWRPPVVKDTGSELTEEFLFYDASNRGPQCIQSFPPWSTESAFDSLTTEAEDCLRLDILAPKNPASEKLPVMVQIHGGGYVSGNTSSSPGASLVYQANGKLIYVAIQYRLGPLGFLAGDEVAASGSWNVGLLDQRAALDWVRKNIEFFGGDPEKITVIGESAGGASAGFQMMLKKRSDLPWPDMKNTIAGSSLTWMETGGFNGFDFRDPTGFPFRAAIMESPWWSPMMNKDQLNKQYQLFLREADCSTLDCLRKAPISAIKLATESSYNISYNDGDFAYGTYYWGPAMDGKVIPEHPMQAFKENHVLNIPIMINHARDEGFEASNVSMTTEAEVATDLEILWRNKSFVTDALKNYPTTMFNKSVVEALDFVSALRKATGSNISFSDEFARLESLLGEAFVNCPTRFIASAVSRRGLDTFKMIFDAGSQIHGATHPFLFSDTVNASGEITHGPITLPGNEKLAALLRTYFITFTIYADPNEGPADDERRVRPIWRRYLETKTDNKKILVLRNSTDPASTTRIDDPDDNNRCAFFESSSAYLEAI</sequence>
<dbReference type="GO" id="GO:0016787">
    <property type="term" value="F:hydrolase activity"/>
    <property type="evidence" value="ECO:0007669"/>
    <property type="project" value="UniProtKB-KW"/>
</dbReference>
<evidence type="ECO:0000313" key="5">
    <source>
        <dbReference type="EMBL" id="ETS73837.1"/>
    </source>
</evidence>
<gene>
    <name evidence="5" type="ORF">PFICI_14783</name>
</gene>
<evidence type="ECO:0000256" key="2">
    <source>
        <dbReference type="ARBA" id="ARBA00022801"/>
    </source>
</evidence>
<dbReference type="EMBL" id="KI912121">
    <property type="protein sequence ID" value="ETS73837.1"/>
    <property type="molecule type" value="Genomic_DNA"/>
</dbReference>
<dbReference type="eggNOG" id="KOG1516">
    <property type="taxonomic scope" value="Eukaryota"/>
</dbReference>
<evidence type="ECO:0000259" key="4">
    <source>
        <dbReference type="Pfam" id="PF00135"/>
    </source>
</evidence>
<dbReference type="Proteomes" id="UP000030651">
    <property type="component" value="Unassembled WGS sequence"/>
</dbReference>
<dbReference type="RefSeq" id="XP_007841555.1">
    <property type="nucleotide sequence ID" value="XM_007843364.1"/>
</dbReference>
<keyword evidence="2 3" id="KW-0378">Hydrolase</keyword>
<keyword evidence="6" id="KW-1185">Reference proteome</keyword>
<dbReference type="AlphaFoldDB" id="W3WL11"/>
<dbReference type="OMA" id="GSVTMQM"/>
<dbReference type="InterPro" id="IPR029058">
    <property type="entry name" value="AB_hydrolase_fold"/>
</dbReference>
<feature type="signal peptide" evidence="3">
    <location>
        <begin position="1"/>
        <end position="22"/>
    </location>
</feature>
<dbReference type="InterPro" id="IPR002018">
    <property type="entry name" value="CarbesteraseB"/>
</dbReference>
<dbReference type="PROSITE" id="PS00122">
    <property type="entry name" value="CARBOXYLESTERASE_B_1"/>
    <property type="match status" value="1"/>
</dbReference>
<dbReference type="KEGG" id="pfy:PFICI_14783"/>
<dbReference type="InterPro" id="IPR050309">
    <property type="entry name" value="Type-B_Carboxylest/Lipase"/>
</dbReference>
<comment type="similarity">
    <text evidence="1 3">Belongs to the type-B carboxylesterase/lipase family.</text>
</comment>
<dbReference type="PANTHER" id="PTHR11559">
    <property type="entry name" value="CARBOXYLESTERASE"/>
    <property type="match status" value="1"/>
</dbReference>
<dbReference type="InParanoid" id="W3WL11"/>
<dbReference type="SUPFAM" id="SSF53474">
    <property type="entry name" value="alpha/beta-Hydrolases"/>
    <property type="match status" value="1"/>
</dbReference>
<protein>
    <recommendedName>
        <fullName evidence="3">Carboxylic ester hydrolase</fullName>
        <ecNumber evidence="3">3.1.1.-</ecNumber>
    </recommendedName>
</protein>
<dbReference type="GeneID" id="19279796"/>
<organism evidence="5 6">
    <name type="scientific">Pestalotiopsis fici (strain W106-1 / CGMCC3.15140)</name>
    <dbReference type="NCBI Taxonomy" id="1229662"/>
    <lineage>
        <taxon>Eukaryota</taxon>
        <taxon>Fungi</taxon>
        <taxon>Dikarya</taxon>
        <taxon>Ascomycota</taxon>
        <taxon>Pezizomycotina</taxon>
        <taxon>Sordariomycetes</taxon>
        <taxon>Xylariomycetidae</taxon>
        <taxon>Amphisphaeriales</taxon>
        <taxon>Sporocadaceae</taxon>
        <taxon>Pestalotiopsis</taxon>
    </lineage>
</organism>
<dbReference type="EC" id="3.1.1.-" evidence="3"/>
<reference evidence="6" key="1">
    <citation type="journal article" date="2015" name="BMC Genomics">
        <title>Genomic and transcriptomic analysis of the endophytic fungus Pestalotiopsis fici reveals its lifestyle and high potential for synthesis of natural products.</title>
        <authorList>
            <person name="Wang X."/>
            <person name="Zhang X."/>
            <person name="Liu L."/>
            <person name="Xiang M."/>
            <person name="Wang W."/>
            <person name="Sun X."/>
            <person name="Che Y."/>
            <person name="Guo L."/>
            <person name="Liu G."/>
            <person name="Guo L."/>
            <person name="Wang C."/>
            <person name="Yin W.B."/>
            <person name="Stadler M."/>
            <person name="Zhang X."/>
            <person name="Liu X."/>
        </authorList>
    </citation>
    <scope>NUCLEOTIDE SEQUENCE [LARGE SCALE GENOMIC DNA]</scope>
    <source>
        <strain evidence="6">W106-1 / CGMCC3.15140</strain>
    </source>
</reference>
<evidence type="ECO:0000256" key="3">
    <source>
        <dbReference type="RuleBase" id="RU361235"/>
    </source>
</evidence>
<feature type="domain" description="Carboxylesterase type B" evidence="4">
    <location>
        <begin position="40"/>
        <end position="237"/>
    </location>
</feature>
<evidence type="ECO:0000313" key="6">
    <source>
        <dbReference type="Proteomes" id="UP000030651"/>
    </source>
</evidence>
<name>W3WL11_PESFW</name>
<dbReference type="InterPro" id="IPR019826">
    <property type="entry name" value="Carboxylesterase_B_AS"/>
</dbReference>